<feature type="compositionally biased region" description="Polar residues" evidence="1">
    <location>
        <begin position="31"/>
        <end position="48"/>
    </location>
</feature>
<comment type="caution">
    <text evidence="2">The sequence shown here is derived from an EMBL/GenBank/DDBJ whole genome shotgun (WGS) entry which is preliminary data.</text>
</comment>
<name>K0X0I6_9BACT</name>
<protein>
    <submittedName>
        <fullName evidence="2">Uncharacterized protein</fullName>
    </submittedName>
</protein>
<dbReference type="HOGENOM" id="CLU_2080122_0_0_10"/>
<evidence type="ECO:0000313" key="3">
    <source>
        <dbReference type="Proteomes" id="UP000006044"/>
    </source>
</evidence>
<gene>
    <name evidence="2" type="ORF">HMPREF9448_01415</name>
</gene>
<dbReference type="EMBL" id="ADLE01000008">
    <property type="protein sequence ID" value="EJZ64928.1"/>
    <property type="molecule type" value="Genomic_DNA"/>
</dbReference>
<feature type="region of interest" description="Disordered" evidence="1">
    <location>
        <begin position="20"/>
        <end position="65"/>
    </location>
</feature>
<evidence type="ECO:0000256" key="1">
    <source>
        <dbReference type="SAM" id="MobiDB-lite"/>
    </source>
</evidence>
<reference evidence="2 3" key="1">
    <citation type="submission" date="2012-08" db="EMBL/GenBank/DDBJ databases">
        <title>The Genome Sequence of Barnesiella intestinihominis YIT 11860.</title>
        <authorList>
            <consortium name="The Broad Institute Genome Sequencing Platform"/>
            <person name="Earl A."/>
            <person name="Ward D."/>
            <person name="Feldgarden M."/>
            <person name="Gevers D."/>
            <person name="Morotomi M."/>
            <person name="Walker B."/>
            <person name="Young S.K."/>
            <person name="Zeng Q."/>
            <person name="Gargeya S."/>
            <person name="Fitzgerald M."/>
            <person name="Haas B."/>
            <person name="Abouelleil A."/>
            <person name="Alvarado L."/>
            <person name="Arachchi H.M."/>
            <person name="Berlin A.M."/>
            <person name="Chapman S.B."/>
            <person name="Goldberg J."/>
            <person name="Griggs A."/>
            <person name="Gujja S."/>
            <person name="Hansen M."/>
            <person name="Howarth C."/>
            <person name="Imamovic A."/>
            <person name="Larimer J."/>
            <person name="McCowen C."/>
            <person name="Montmayeur A."/>
            <person name="Murphy C."/>
            <person name="Neiman D."/>
            <person name="Pearson M."/>
            <person name="Priest M."/>
            <person name="Roberts A."/>
            <person name="Saif S."/>
            <person name="Shea T."/>
            <person name="Sisk P."/>
            <person name="Sykes S."/>
            <person name="Wortman J."/>
            <person name="Nusbaum C."/>
            <person name="Birren B."/>
        </authorList>
    </citation>
    <scope>NUCLEOTIDE SEQUENCE [LARGE SCALE GENOMIC DNA]</scope>
    <source>
        <strain evidence="2 3">YIT 11860</strain>
    </source>
</reference>
<accession>K0X0I6</accession>
<dbReference type="Proteomes" id="UP000006044">
    <property type="component" value="Unassembled WGS sequence"/>
</dbReference>
<proteinExistence type="predicted"/>
<evidence type="ECO:0000313" key="2">
    <source>
        <dbReference type="EMBL" id="EJZ64928.1"/>
    </source>
</evidence>
<sequence length="117" mass="13190">MPRSIAGCFAQQNIGEVSVGRRGYKNENKTANDSPSHAIVSTGQCTITNHKKSQEKPPSKRKMQGDTYPAFAHVRAFPIGQSPYIIYPQNGKYIIKTYTTFHIGHFIHFGTTLREYE</sequence>
<organism evidence="2 3">
    <name type="scientific">Barnesiella intestinihominis YIT 11860</name>
    <dbReference type="NCBI Taxonomy" id="742726"/>
    <lineage>
        <taxon>Bacteria</taxon>
        <taxon>Pseudomonadati</taxon>
        <taxon>Bacteroidota</taxon>
        <taxon>Bacteroidia</taxon>
        <taxon>Bacteroidales</taxon>
        <taxon>Barnesiellaceae</taxon>
        <taxon>Barnesiella</taxon>
    </lineage>
</organism>
<dbReference type="AlphaFoldDB" id="K0X0I6"/>
<keyword evidence="3" id="KW-1185">Reference proteome</keyword>